<dbReference type="GO" id="GO:0003735">
    <property type="term" value="F:structural constituent of ribosome"/>
    <property type="evidence" value="ECO:0007669"/>
    <property type="project" value="InterPro"/>
</dbReference>
<reference evidence="6" key="1">
    <citation type="journal article" date="2020" name="Stud. Mycol.">
        <title>101 Dothideomycetes genomes: a test case for predicting lifestyles and emergence of pathogens.</title>
        <authorList>
            <person name="Haridas S."/>
            <person name="Albert R."/>
            <person name="Binder M."/>
            <person name="Bloem J."/>
            <person name="Labutti K."/>
            <person name="Salamov A."/>
            <person name="Andreopoulos B."/>
            <person name="Baker S."/>
            <person name="Barry K."/>
            <person name="Bills G."/>
            <person name="Bluhm B."/>
            <person name="Cannon C."/>
            <person name="Castanera R."/>
            <person name="Culley D."/>
            <person name="Daum C."/>
            <person name="Ezra D."/>
            <person name="Gonzalez J."/>
            <person name="Henrissat B."/>
            <person name="Kuo A."/>
            <person name="Liang C."/>
            <person name="Lipzen A."/>
            <person name="Lutzoni F."/>
            <person name="Magnuson J."/>
            <person name="Mondo S."/>
            <person name="Nolan M."/>
            <person name="Ohm R."/>
            <person name="Pangilinan J."/>
            <person name="Park H.-J."/>
            <person name="Ramirez L."/>
            <person name="Alfaro M."/>
            <person name="Sun H."/>
            <person name="Tritt A."/>
            <person name="Yoshinaga Y."/>
            <person name="Zwiers L.-H."/>
            <person name="Turgeon B."/>
            <person name="Goodwin S."/>
            <person name="Spatafora J."/>
            <person name="Crous P."/>
            <person name="Grigoriev I."/>
        </authorList>
    </citation>
    <scope>NUCLEOTIDE SEQUENCE</scope>
    <source>
        <strain evidence="6">CBS 107.79</strain>
    </source>
</reference>
<keyword evidence="2" id="KW-0689">Ribosomal protein</keyword>
<evidence type="ECO:0000256" key="4">
    <source>
        <dbReference type="ARBA" id="ARBA00023274"/>
    </source>
</evidence>
<dbReference type="SUPFAM" id="SSF52833">
    <property type="entry name" value="Thioredoxin-like"/>
    <property type="match status" value="1"/>
</dbReference>
<keyword evidence="3" id="KW-0496">Mitochondrion</keyword>
<dbReference type="InterPro" id="IPR040049">
    <property type="entry name" value="Ribosomal_mS25/mL61"/>
</dbReference>
<dbReference type="PANTHER" id="PTHR13274:SF2">
    <property type="entry name" value="SMALL RIBOSOMAL SUBUNIT PROTEIN MS25"/>
    <property type="match status" value="1"/>
</dbReference>
<keyword evidence="7" id="KW-1185">Reference proteome</keyword>
<dbReference type="InterPro" id="IPR036249">
    <property type="entry name" value="Thioredoxin-like_sf"/>
</dbReference>
<evidence type="ECO:0000256" key="2">
    <source>
        <dbReference type="ARBA" id="ARBA00022980"/>
    </source>
</evidence>
<evidence type="ECO:0000313" key="6">
    <source>
        <dbReference type="EMBL" id="KAF1978237.1"/>
    </source>
</evidence>
<protein>
    <submittedName>
        <fullName evidence="6">Uncharacterized protein</fullName>
    </submittedName>
</protein>
<proteinExistence type="predicted"/>
<dbReference type="AlphaFoldDB" id="A0A6A5VYJ9"/>
<name>A0A6A5VYJ9_9PLEO</name>
<feature type="compositionally biased region" description="Polar residues" evidence="5">
    <location>
        <begin position="102"/>
        <end position="112"/>
    </location>
</feature>
<feature type="compositionally biased region" description="Low complexity" evidence="5">
    <location>
        <begin position="91"/>
        <end position="101"/>
    </location>
</feature>
<dbReference type="OrthoDB" id="1696305at2759"/>
<dbReference type="GO" id="GO:0005739">
    <property type="term" value="C:mitochondrion"/>
    <property type="evidence" value="ECO:0007669"/>
    <property type="project" value="UniProtKB-SubCell"/>
</dbReference>
<evidence type="ECO:0000256" key="5">
    <source>
        <dbReference type="SAM" id="MobiDB-lite"/>
    </source>
</evidence>
<gene>
    <name evidence="6" type="ORF">BU23DRAFT_587197</name>
</gene>
<keyword evidence="4" id="KW-0687">Ribonucleoprotein</keyword>
<feature type="region of interest" description="Disordered" evidence="5">
    <location>
        <begin position="91"/>
        <end position="121"/>
    </location>
</feature>
<accession>A0A6A5VYJ9</accession>
<dbReference type="GO" id="GO:1990904">
    <property type="term" value="C:ribonucleoprotein complex"/>
    <property type="evidence" value="ECO:0007669"/>
    <property type="project" value="UniProtKB-KW"/>
</dbReference>
<evidence type="ECO:0000256" key="3">
    <source>
        <dbReference type="ARBA" id="ARBA00023128"/>
    </source>
</evidence>
<dbReference type="EMBL" id="ML976661">
    <property type="protein sequence ID" value="KAF1978237.1"/>
    <property type="molecule type" value="Genomic_DNA"/>
</dbReference>
<comment type="subcellular location">
    <subcellularLocation>
        <location evidence="1">Mitochondrion</location>
    </subcellularLocation>
</comment>
<dbReference type="PANTHER" id="PTHR13274">
    <property type="entry name" value="MITOCHONDRIAL RIBOSOMAL PROTEIN S25"/>
    <property type="match status" value="1"/>
</dbReference>
<evidence type="ECO:0000313" key="7">
    <source>
        <dbReference type="Proteomes" id="UP000800036"/>
    </source>
</evidence>
<sequence>MVHILKRARNLRQLLWIRNGPGAIQLPKEVTKIHLEFHPKLIGSAFRGARHFWHEMMPRMKYRNPTVPMSVTRHKDPNGGAYLHIYTSTATPASSQTTNPPGTANASPEASNTLTPDTTEPTHTFEIKTLHESEILDLLVEKTGAVVLRTPPEEAQEMEEFKEFEVRAEKDRIEVRERLLRERREAQLLKLARGEVPNAA</sequence>
<dbReference type="GO" id="GO:0005840">
    <property type="term" value="C:ribosome"/>
    <property type="evidence" value="ECO:0007669"/>
    <property type="project" value="UniProtKB-KW"/>
</dbReference>
<dbReference type="Proteomes" id="UP000800036">
    <property type="component" value="Unassembled WGS sequence"/>
</dbReference>
<evidence type="ECO:0000256" key="1">
    <source>
        <dbReference type="ARBA" id="ARBA00004173"/>
    </source>
</evidence>
<organism evidence="6 7">
    <name type="scientific">Bimuria novae-zelandiae CBS 107.79</name>
    <dbReference type="NCBI Taxonomy" id="1447943"/>
    <lineage>
        <taxon>Eukaryota</taxon>
        <taxon>Fungi</taxon>
        <taxon>Dikarya</taxon>
        <taxon>Ascomycota</taxon>
        <taxon>Pezizomycotina</taxon>
        <taxon>Dothideomycetes</taxon>
        <taxon>Pleosporomycetidae</taxon>
        <taxon>Pleosporales</taxon>
        <taxon>Massarineae</taxon>
        <taxon>Didymosphaeriaceae</taxon>
        <taxon>Bimuria</taxon>
    </lineage>
</organism>